<keyword evidence="4" id="KW-1185">Reference proteome</keyword>
<sequence>MFIKYLRYLVAVPLFCVGVPIVAALPTQAAENKLPVKRRAEPPKVEEPEYIKMKTETEQNMPDNTSQKQIKNSLPLPKKTK</sequence>
<reference evidence="4" key="1">
    <citation type="submission" date="2017-02" db="EMBL/GenBank/DDBJ databases">
        <authorList>
            <person name="Daims H."/>
        </authorList>
    </citation>
    <scope>NUCLEOTIDE SEQUENCE [LARGE SCALE GENOMIC DNA]</scope>
</reference>
<keyword evidence="2" id="KW-0732">Signal</keyword>
<dbReference type="EMBL" id="FUKI01000064">
    <property type="protein sequence ID" value="SJM90784.1"/>
    <property type="molecule type" value="Genomic_DNA"/>
</dbReference>
<evidence type="ECO:0000313" key="4">
    <source>
        <dbReference type="Proteomes" id="UP000195667"/>
    </source>
</evidence>
<protein>
    <submittedName>
        <fullName evidence="3">Uncharacterized protein</fullName>
    </submittedName>
</protein>
<organism evidence="3 4">
    <name type="scientific">Crenothrix polyspora</name>
    <dbReference type="NCBI Taxonomy" id="360316"/>
    <lineage>
        <taxon>Bacteria</taxon>
        <taxon>Pseudomonadati</taxon>
        <taxon>Pseudomonadota</taxon>
        <taxon>Gammaproteobacteria</taxon>
        <taxon>Methylococcales</taxon>
        <taxon>Crenotrichaceae</taxon>
        <taxon>Crenothrix</taxon>
    </lineage>
</organism>
<feature type="compositionally biased region" description="Polar residues" evidence="1">
    <location>
        <begin position="58"/>
        <end position="72"/>
    </location>
</feature>
<dbReference type="Proteomes" id="UP000195667">
    <property type="component" value="Unassembled WGS sequence"/>
</dbReference>
<evidence type="ECO:0000256" key="1">
    <source>
        <dbReference type="SAM" id="MobiDB-lite"/>
    </source>
</evidence>
<dbReference type="AlphaFoldDB" id="A0A1R4H3I1"/>
<feature type="chain" id="PRO_5012797287" evidence="2">
    <location>
        <begin position="24"/>
        <end position="81"/>
    </location>
</feature>
<evidence type="ECO:0000313" key="3">
    <source>
        <dbReference type="EMBL" id="SJM90784.1"/>
    </source>
</evidence>
<gene>
    <name evidence="3" type="ORF">CRENPOLYSF1_1560003</name>
</gene>
<accession>A0A1R4H3I1</accession>
<proteinExistence type="predicted"/>
<name>A0A1R4H3I1_9GAMM</name>
<evidence type="ECO:0000256" key="2">
    <source>
        <dbReference type="SAM" id="SignalP"/>
    </source>
</evidence>
<feature type="signal peptide" evidence="2">
    <location>
        <begin position="1"/>
        <end position="23"/>
    </location>
</feature>
<feature type="compositionally biased region" description="Basic and acidic residues" evidence="1">
    <location>
        <begin position="38"/>
        <end position="57"/>
    </location>
</feature>
<dbReference type="RefSeq" id="WP_087142688.1">
    <property type="nucleotide sequence ID" value="NZ_FUKI01000064.1"/>
</dbReference>
<feature type="region of interest" description="Disordered" evidence="1">
    <location>
        <begin position="36"/>
        <end position="81"/>
    </location>
</feature>